<protein>
    <recommendedName>
        <fullName evidence="4">Major facilitator superfamily (MFS) profile domain-containing protein</fullName>
    </recommendedName>
</protein>
<sequence length="482" mass="52162">MAIFLSRLYQNNVFIMALKNLFANRSSLNNSNKAVTSAATLTLRQSLWPLTIVTILFFLWGFAYGLLDTLNKHFQVTLGITRARSSGLQAAYFGAYPLASLGYANWIMRHVGYKAVFIFGLSLYGIGALMMWPAGVYQSFGGFCGATFIIGSGLGSLETAANPFIVACGPPRYAEIRINISQTLNAVGTIVGPLLGSYVFFTGTQDTVQALKSVQWVYLGIACFVFLLAGVFFFSSIPEISDADMEARDREAHFEGNKASFWKQYRLFHAAFSQFCYVGAQVAVAGYFINYVVETRPGTSTATGSKFLSGAQGAFAVGRVLGTVLMKFVRPRYVLLVFMSGATIFLAPATREDQNIGVSLMFLVLFFESICFPTIVALGTRGLGRHYKRGSGWIIGGVLGGAAVPPLLGVVADLHNNTGIAMVVPLAFFAAAVTYPIALNFVASYRIPADATTDSSVGLVEATREEKGSDLERIEETVMSKV</sequence>
<dbReference type="EMBL" id="SWKV01000010">
    <property type="protein sequence ID" value="KAF3044013.1"/>
    <property type="molecule type" value="Genomic_DNA"/>
</dbReference>
<feature type="transmembrane region" description="Helical" evidence="3">
    <location>
        <begin position="182"/>
        <end position="201"/>
    </location>
</feature>
<feature type="transmembrane region" description="Helical" evidence="3">
    <location>
        <begin position="418"/>
        <end position="438"/>
    </location>
</feature>
<dbReference type="PANTHER" id="PTHR43702">
    <property type="entry name" value="L-FUCOSE-PROTON SYMPORTER"/>
    <property type="match status" value="1"/>
</dbReference>
<feature type="transmembrane region" description="Helical" evidence="3">
    <location>
        <begin position="333"/>
        <end position="350"/>
    </location>
</feature>
<evidence type="ECO:0000256" key="3">
    <source>
        <dbReference type="SAM" id="Phobius"/>
    </source>
</evidence>
<comment type="caution">
    <text evidence="5">The sequence shown here is derived from an EMBL/GenBank/DDBJ whole genome shotgun (WGS) entry which is preliminary data.</text>
</comment>
<keyword evidence="3" id="KW-1133">Transmembrane helix</keyword>
<dbReference type="InterPro" id="IPR020846">
    <property type="entry name" value="MFS_dom"/>
</dbReference>
<comment type="subcellular location">
    <subcellularLocation>
        <location evidence="1">Cell inner membrane</location>
        <topology evidence="1">Multi-pass membrane protein</topology>
    </subcellularLocation>
</comment>
<dbReference type="GO" id="GO:0005886">
    <property type="term" value="C:plasma membrane"/>
    <property type="evidence" value="ECO:0007669"/>
    <property type="project" value="UniProtKB-SubCell"/>
</dbReference>
<evidence type="ECO:0000259" key="4">
    <source>
        <dbReference type="PROSITE" id="PS50850"/>
    </source>
</evidence>
<feature type="transmembrane region" description="Helical" evidence="3">
    <location>
        <begin position="267"/>
        <end position="289"/>
    </location>
</feature>
<feature type="transmembrane region" description="Helical" evidence="3">
    <location>
        <begin position="356"/>
        <end position="380"/>
    </location>
</feature>
<evidence type="ECO:0000313" key="5">
    <source>
        <dbReference type="EMBL" id="KAF3044013.1"/>
    </source>
</evidence>
<evidence type="ECO:0000256" key="1">
    <source>
        <dbReference type="ARBA" id="ARBA00004429"/>
    </source>
</evidence>
<dbReference type="InterPro" id="IPR050375">
    <property type="entry name" value="MFS_TsgA-like"/>
</dbReference>
<feature type="transmembrane region" description="Helical" evidence="3">
    <location>
        <begin position="47"/>
        <end position="67"/>
    </location>
</feature>
<name>A0A9P5C317_9PLEO</name>
<keyword evidence="3" id="KW-0472">Membrane</keyword>
<evidence type="ECO:0000256" key="2">
    <source>
        <dbReference type="ARBA" id="ARBA00022475"/>
    </source>
</evidence>
<dbReference type="Pfam" id="PF07690">
    <property type="entry name" value="MFS_1"/>
    <property type="match status" value="1"/>
</dbReference>
<feature type="transmembrane region" description="Helical" evidence="3">
    <location>
        <begin position="216"/>
        <end position="235"/>
    </location>
</feature>
<reference evidence="5" key="1">
    <citation type="submission" date="2019-04" db="EMBL/GenBank/DDBJ databases">
        <title>Sequencing of skin fungus with MAO and IRED activity.</title>
        <authorList>
            <person name="Marsaioli A.J."/>
            <person name="Bonatto J.M.C."/>
            <person name="Reis Junior O."/>
        </authorList>
    </citation>
    <scope>NUCLEOTIDE SEQUENCE</scope>
    <source>
        <strain evidence="5">28M1</strain>
    </source>
</reference>
<feature type="transmembrane region" description="Helical" evidence="3">
    <location>
        <begin position="87"/>
        <end position="108"/>
    </location>
</feature>
<keyword evidence="3" id="KW-0812">Transmembrane</keyword>
<feature type="domain" description="Major facilitator superfamily (MFS) profile" evidence="4">
    <location>
        <begin position="49"/>
        <end position="450"/>
    </location>
</feature>
<accession>A0A9P5C317</accession>
<dbReference type="AlphaFoldDB" id="A0A9P5C317"/>
<feature type="transmembrane region" description="Helical" evidence="3">
    <location>
        <begin position="392"/>
        <end position="412"/>
    </location>
</feature>
<dbReference type="SUPFAM" id="SSF103473">
    <property type="entry name" value="MFS general substrate transporter"/>
    <property type="match status" value="1"/>
</dbReference>
<dbReference type="GO" id="GO:0022857">
    <property type="term" value="F:transmembrane transporter activity"/>
    <property type="evidence" value="ECO:0007669"/>
    <property type="project" value="InterPro"/>
</dbReference>
<evidence type="ECO:0000313" key="6">
    <source>
        <dbReference type="Proteomes" id="UP000758155"/>
    </source>
</evidence>
<dbReference type="Gene3D" id="1.20.1250.20">
    <property type="entry name" value="MFS general substrate transporter like domains"/>
    <property type="match status" value="2"/>
</dbReference>
<dbReference type="InterPro" id="IPR011701">
    <property type="entry name" value="MFS"/>
</dbReference>
<gene>
    <name evidence="5" type="ORF">E8E12_006239</name>
</gene>
<keyword evidence="2" id="KW-1003">Cell membrane</keyword>
<proteinExistence type="predicted"/>
<dbReference type="PANTHER" id="PTHR43702:SF3">
    <property type="entry name" value="PROTEIN TSGA"/>
    <property type="match status" value="1"/>
</dbReference>
<dbReference type="Proteomes" id="UP000758155">
    <property type="component" value="Unassembled WGS sequence"/>
</dbReference>
<dbReference type="InterPro" id="IPR036259">
    <property type="entry name" value="MFS_trans_sf"/>
</dbReference>
<keyword evidence="6" id="KW-1185">Reference proteome</keyword>
<organism evidence="5 6">
    <name type="scientific">Didymella heteroderae</name>
    <dbReference type="NCBI Taxonomy" id="1769908"/>
    <lineage>
        <taxon>Eukaryota</taxon>
        <taxon>Fungi</taxon>
        <taxon>Dikarya</taxon>
        <taxon>Ascomycota</taxon>
        <taxon>Pezizomycotina</taxon>
        <taxon>Dothideomycetes</taxon>
        <taxon>Pleosporomycetidae</taxon>
        <taxon>Pleosporales</taxon>
        <taxon>Pleosporineae</taxon>
        <taxon>Didymellaceae</taxon>
        <taxon>Didymella</taxon>
    </lineage>
</organism>
<dbReference type="OrthoDB" id="546893at2759"/>
<dbReference type="PROSITE" id="PS50850">
    <property type="entry name" value="MFS"/>
    <property type="match status" value="1"/>
</dbReference>
<feature type="transmembrane region" description="Helical" evidence="3">
    <location>
        <begin position="115"/>
        <end position="134"/>
    </location>
</feature>